<organism evidence="3 4">
    <name type="scientific">Caenorhabditis remanei</name>
    <name type="common">Caenorhabditis vulgaris</name>
    <dbReference type="NCBI Taxonomy" id="31234"/>
    <lineage>
        <taxon>Eukaryota</taxon>
        <taxon>Metazoa</taxon>
        <taxon>Ecdysozoa</taxon>
        <taxon>Nematoda</taxon>
        <taxon>Chromadorea</taxon>
        <taxon>Rhabditida</taxon>
        <taxon>Rhabditina</taxon>
        <taxon>Rhabditomorpha</taxon>
        <taxon>Rhabditoidea</taxon>
        <taxon>Rhabditidae</taxon>
        <taxon>Peloderinae</taxon>
        <taxon>Caenorhabditis</taxon>
    </lineage>
</organism>
<dbReference type="InterPro" id="IPR001810">
    <property type="entry name" value="F-box_dom"/>
</dbReference>
<keyword evidence="1" id="KW-0732">Signal</keyword>
<dbReference type="Pfam" id="PF07735">
    <property type="entry name" value="FBA_2"/>
    <property type="match status" value="1"/>
</dbReference>
<dbReference type="InterPro" id="IPR012885">
    <property type="entry name" value="F-box_Sdz-33"/>
</dbReference>
<dbReference type="EMBL" id="WUAV01000004">
    <property type="protein sequence ID" value="KAF1758480.1"/>
    <property type="molecule type" value="Genomic_DNA"/>
</dbReference>
<evidence type="ECO:0000256" key="1">
    <source>
        <dbReference type="SAM" id="SignalP"/>
    </source>
</evidence>
<dbReference type="Pfam" id="PF00646">
    <property type="entry name" value="F-box"/>
    <property type="match status" value="1"/>
</dbReference>
<dbReference type="PANTHER" id="PTHR21503">
    <property type="entry name" value="F-BOX-CONTAINING HYPOTHETICAL PROTEIN C.ELEGANS"/>
    <property type="match status" value="1"/>
</dbReference>
<dbReference type="AlphaFoldDB" id="A0A6A5GSS1"/>
<dbReference type="PROSITE" id="PS50181">
    <property type="entry name" value="FBOX"/>
    <property type="match status" value="1"/>
</dbReference>
<gene>
    <name evidence="3" type="ORF">GCK72_014938</name>
</gene>
<feature type="domain" description="F-box" evidence="2">
    <location>
        <begin position="3"/>
        <end position="54"/>
    </location>
</feature>
<comment type="caution">
    <text evidence="3">The sequence shown here is derived from an EMBL/GenBank/DDBJ whole genome shotgun (WGS) entry which is preliminary data.</text>
</comment>
<dbReference type="GeneID" id="9816314"/>
<dbReference type="Proteomes" id="UP000483820">
    <property type="component" value="Chromosome IV"/>
</dbReference>
<sequence length="328" mass="38033">MSALPILKLPILVLMKILRIIDVETVIPISLCSRKMYHLVKTFRDKSDTLRLKMDGIDLRVQLATPDGNYHEVEVVAGTSETAEWVKIDGHLVPIDRSRKHHGWNTYWDDKVKRMQSIMEYLSDLFGIKNVTTIIVTRGTMRLLDILKERQENDYELVIYHQLSEKESHFILENHPAKVLRIEGFSHNFPIAKHLKSIDSLIVGSKLSITLDDLLDMDCVELVLMGNRLTGTGLKRILQHWAIDGFRRLKYLRLRVWDFNLEDVLRDLDGLTYTRMAGKRTYRSNIEYPTFGHLLITRNDGVVASFDYYRHVGIVQFGVWPDSKGNTN</sequence>
<proteinExistence type="predicted"/>
<evidence type="ECO:0000313" key="4">
    <source>
        <dbReference type="Proteomes" id="UP000483820"/>
    </source>
</evidence>
<dbReference type="RefSeq" id="XP_053585319.1">
    <property type="nucleotide sequence ID" value="XM_053730547.1"/>
</dbReference>
<dbReference type="CTD" id="9816314"/>
<name>A0A6A5GSS1_CAERE</name>
<dbReference type="PANTHER" id="PTHR21503:SF8">
    <property type="entry name" value="F-BOX ASSOCIATED DOMAIN-CONTAINING PROTEIN-RELATED"/>
    <property type="match status" value="1"/>
</dbReference>
<dbReference type="KEGG" id="crq:GCK72_014938"/>
<reference evidence="3 4" key="1">
    <citation type="submission" date="2019-12" db="EMBL/GenBank/DDBJ databases">
        <title>Chromosome-level assembly of the Caenorhabditis remanei genome.</title>
        <authorList>
            <person name="Teterina A.A."/>
            <person name="Willis J.H."/>
            <person name="Phillips P.C."/>
        </authorList>
    </citation>
    <scope>NUCLEOTIDE SEQUENCE [LARGE SCALE GENOMIC DNA]</scope>
    <source>
        <strain evidence="3 4">PX506</strain>
        <tissue evidence="3">Whole organism</tissue>
    </source>
</reference>
<protein>
    <recommendedName>
        <fullName evidence="2">F-box domain-containing protein</fullName>
    </recommendedName>
</protein>
<feature type="chain" id="PRO_5025608001" description="F-box domain-containing protein" evidence="1">
    <location>
        <begin position="26"/>
        <end position="328"/>
    </location>
</feature>
<feature type="signal peptide" evidence="1">
    <location>
        <begin position="1"/>
        <end position="25"/>
    </location>
</feature>
<evidence type="ECO:0000313" key="3">
    <source>
        <dbReference type="EMBL" id="KAF1758480.1"/>
    </source>
</evidence>
<accession>A0A6A5GSS1</accession>
<evidence type="ECO:0000259" key="2">
    <source>
        <dbReference type="PROSITE" id="PS50181"/>
    </source>
</evidence>